<feature type="compositionally biased region" description="Basic and acidic residues" evidence="5">
    <location>
        <begin position="110"/>
        <end position="123"/>
    </location>
</feature>
<dbReference type="GO" id="GO:0006312">
    <property type="term" value="P:mitotic recombination"/>
    <property type="evidence" value="ECO:0007669"/>
    <property type="project" value="TreeGrafter"/>
</dbReference>
<protein>
    <submittedName>
        <fullName evidence="6">DNA repair protein rad52</fullName>
    </submittedName>
</protein>
<feature type="region of interest" description="Disordered" evidence="5">
    <location>
        <begin position="559"/>
        <end position="636"/>
    </location>
</feature>
<dbReference type="Proteomes" id="UP001210925">
    <property type="component" value="Unassembled WGS sequence"/>
</dbReference>
<organism evidence="6 7">
    <name type="scientific">Boothiomyces macroporosus</name>
    <dbReference type="NCBI Taxonomy" id="261099"/>
    <lineage>
        <taxon>Eukaryota</taxon>
        <taxon>Fungi</taxon>
        <taxon>Fungi incertae sedis</taxon>
        <taxon>Chytridiomycota</taxon>
        <taxon>Chytridiomycota incertae sedis</taxon>
        <taxon>Chytridiomycetes</taxon>
        <taxon>Rhizophydiales</taxon>
        <taxon>Terramycetaceae</taxon>
        <taxon>Boothiomyces</taxon>
    </lineage>
</organism>
<dbReference type="GO" id="GO:0045002">
    <property type="term" value="P:double-strand break repair via single-strand annealing"/>
    <property type="evidence" value="ECO:0007669"/>
    <property type="project" value="TreeGrafter"/>
</dbReference>
<dbReference type="AlphaFoldDB" id="A0AAD5ULG1"/>
<keyword evidence="4" id="KW-0234">DNA repair</keyword>
<dbReference type="PANTHER" id="PTHR12132:SF1">
    <property type="entry name" value="DNA REPAIR PROTEIN RAD52 HOMOLOG"/>
    <property type="match status" value="1"/>
</dbReference>
<evidence type="ECO:0000256" key="3">
    <source>
        <dbReference type="ARBA" id="ARBA00023172"/>
    </source>
</evidence>
<dbReference type="InterPro" id="IPR042525">
    <property type="entry name" value="Rad52_Rad59_Rad22_sf"/>
</dbReference>
<feature type="compositionally biased region" description="Pro residues" evidence="5">
    <location>
        <begin position="52"/>
        <end position="65"/>
    </location>
</feature>
<evidence type="ECO:0000313" key="7">
    <source>
        <dbReference type="Proteomes" id="UP001210925"/>
    </source>
</evidence>
<keyword evidence="3" id="KW-0233">DNA recombination</keyword>
<dbReference type="InterPro" id="IPR041247">
    <property type="entry name" value="Rad52_fam"/>
</dbReference>
<evidence type="ECO:0000256" key="1">
    <source>
        <dbReference type="ARBA" id="ARBA00006638"/>
    </source>
</evidence>
<dbReference type="SUPFAM" id="SSF54768">
    <property type="entry name" value="dsRNA-binding domain-like"/>
    <property type="match status" value="1"/>
</dbReference>
<feature type="compositionally biased region" description="Polar residues" evidence="5">
    <location>
        <begin position="606"/>
        <end position="627"/>
    </location>
</feature>
<feature type="compositionally biased region" description="Pro residues" evidence="5">
    <location>
        <begin position="313"/>
        <end position="333"/>
    </location>
</feature>
<proteinExistence type="inferred from homology"/>
<name>A0AAD5ULG1_9FUNG</name>
<feature type="compositionally biased region" description="Low complexity" evidence="5">
    <location>
        <begin position="565"/>
        <end position="578"/>
    </location>
</feature>
<dbReference type="PANTHER" id="PTHR12132">
    <property type="entry name" value="DNA REPAIR AND RECOMBINATION PROTEIN RAD52, RAD59"/>
    <property type="match status" value="1"/>
</dbReference>
<gene>
    <name evidence="6" type="primary">RAD52</name>
    <name evidence="6" type="ORF">HK103_003491</name>
</gene>
<comment type="similarity">
    <text evidence="1">Belongs to the RAD52 family.</text>
</comment>
<dbReference type="EMBL" id="JADGKB010000026">
    <property type="protein sequence ID" value="KAJ3258531.1"/>
    <property type="molecule type" value="Genomic_DNA"/>
</dbReference>
<dbReference type="Gene3D" id="3.30.390.80">
    <property type="entry name" value="DNA repair protein Rad52/59/22"/>
    <property type="match status" value="1"/>
</dbReference>
<evidence type="ECO:0000256" key="4">
    <source>
        <dbReference type="ARBA" id="ARBA00023204"/>
    </source>
</evidence>
<dbReference type="GO" id="GO:0000724">
    <property type="term" value="P:double-strand break repair via homologous recombination"/>
    <property type="evidence" value="ECO:0007669"/>
    <property type="project" value="TreeGrafter"/>
</dbReference>
<comment type="caution">
    <text evidence="6">The sequence shown here is derived from an EMBL/GenBank/DDBJ whole genome shotgun (WGS) entry which is preliminary data.</text>
</comment>
<keyword evidence="7" id="KW-1185">Reference proteome</keyword>
<feature type="region of interest" description="Disordered" evidence="5">
    <location>
        <begin position="38"/>
        <end position="164"/>
    </location>
</feature>
<dbReference type="InterPro" id="IPR007232">
    <property type="entry name" value="Rad52_Rad59_Rad22"/>
</dbReference>
<feature type="compositionally biased region" description="Pro residues" evidence="5">
    <location>
        <begin position="292"/>
        <end position="301"/>
    </location>
</feature>
<feature type="region of interest" description="Disordered" evidence="5">
    <location>
        <begin position="489"/>
        <end position="523"/>
    </location>
</feature>
<feature type="compositionally biased region" description="Pro residues" evidence="5">
    <location>
        <begin position="508"/>
        <end position="520"/>
    </location>
</feature>
<evidence type="ECO:0000256" key="5">
    <source>
        <dbReference type="SAM" id="MobiDB-lite"/>
    </source>
</evidence>
<keyword evidence="2" id="KW-0227">DNA damage</keyword>
<dbReference type="Pfam" id="PF04098">
    <property type="entry name" value="Rad52_Rad22"/>
    <property type="match status" value="1"/>
</dbReference>
<evidence type="ECO:0000256" key="2">
    <source>
        <dbReference type="ARBA" id="ARBA00022763"/>
    </source>
</evidence>
<feature type="compositionally biased region" description="Polar residues" evidence="5">
    <location>
        <begin position="334"/>
        <end position="344"/>
    </location>
</feature>
<feature type="compositionally biased region" description="Pro residues" evidence="5">
    <location>
        <begin position="345"/>
        <end position="360"/>
    </location>
</feature>
<feature type="region of interest" description="Disordered" evidence="5">
    <location>
        <begin position="275"/>
        <end position="361"/>
    </location>
</feature>
<dbReference type="GO" id="GO:0005634">
    <property type="term" value="C:nucleus"/>
    <property type="evidence" value="ECO:0007669"/>
    <property type="project" value="TreeGrafter"/>
</dbReference>
<evidence type="ECO:0000313" key="6">
    <source>
        <dbReference type="EMBL" id="KAJ3258531.1"/>
    </source>
</evidence>
<accession>A0AAD5ULG1</accession>
<reference evidence="6" key="1">
    <citation type="submission" date="2020-05" db="EMBL/GenBank/DDBJ databases">
        <title>Phylogenomic resolution of chytrid fungi.</title>
        <authorList>
            <person name="Stajich J.E."/>
            <person name="Amses K."/>
            <person name="Simmons R."/>
            <person name="Seto K."/>
            <person name="Myers J."/>
            <person name="Bonds A."/>
            <person name="Quandt C.A."/>
            <person name="Barry K."/>
            <person name="Liu P."/>
            <person name="Grigoriev I."/>
            <person name="Longcore J.E."/>
            <person name="James T.Y."/>
        </authorList>
    </citation>
    <scope>NUCLEOTIDE SEQUENCE</scope>
    <source>
        <strain evidence="6">PLAUS21</strain>
    </source>
</reference>
<sequence length="636" mass="69250">MSKDEELFNYCLNRIDYSIQELEKREWIQKDVVTKLRKLLPPPNISSKNNPPSEPVPKPRMPSAPPSALKGTDNTLKAPEIQESKPNIQLARNVKPTADQSEVIPQVQQRKPEMPIRKVENDTQKATPFNPAREPMKPSLPTRDAAVNENKPTIPLPSREKIQPNTIPQNRQSLAPQLPVKNIKQSQSIPVQTKVGDVPVEVSVDSAVAASVAQKAVTSGAAFQLAKGIKPKIGADGNVSFAVDPKSAAQAAKTMHSTGATKELIGGMQVKADVGGNQIPISGKSLQNDTPPKQPKQPVQPKPEGRSILEGLPAPPPRVFTKPKVPPGMPPPLNQTNLLASNPSHGPPPTYSETPPPPLPRRQFVKVVKEFNGMEEGDLTIRVGEEVAIISSAEYVSERKGPNNAKLHYLEGWKLVNLANEQFGFNGWSSSIVNQTVDFVDCDQGKYNVGISTIVRVTLKDGSYHEVVAHSLALDPNSLYRQKEFRSNVSAPKTIPPPSVPTAAKVAPVPPPADVPPAAQPPQIIEKDEFMDSDDDLYMNADLECINASFLESNNGNNITDDIQNTGANNNGNSAAGNNRDERKQPNSLEFTPASKVIAPPKLQQYKLSARNSYSKRSSENAQQQQLKKSKTDEIV</sequence>